<organism evidence="3 4">
    <name type="scientific">Tychonema bourrellyi FEM_GT703</name>
    <dbReference type="NCBI Taxonomy" id="2040638"/>
    <lineage>
        <taxon>Bacteria</taxon>
        <taxon>Bacillati</taxon>
        <taxon>Cyanobacteriota</taxon>
        <taxon>Cyanophyceae</taxon>
        <taxon>Oscillatoriophycideae</taxon>
        <taxon>Oscillatoriales</taxon>
        <taxon>Microcoleaceae</taxon>
        <taxon>Tychonema</taxon>
    </lineage>
</organism>
<reference evidence="3" key="1">
    <citation type="submission" date="2017-10" db="EMBL/GenBank/DDBJ databases">
        <title>Draft genome sequence of the planktic cyanobacteria Tychonema bourrellyi isolated from alpine lentic freshwater.</title>
        <authorList>
            <person name="Tett A."/>
            <person name="Armanini F."/>
            <person name="Asnicar F."/>
            <person name="Boscaini A."/>
            <person name="Pasolli E."/>
            <person name="Zolfo M."/>
            <person name="Donati C."/>
            <person name="Salmaso N."/>
            <person name="Segata N."/>
        </authorList>
    </citation>
    <scope>NUCLEOTIDE SEQUENCE</scope>
    <source>
        <strain evidence="3">FEM_GT703</strain>
    </source>
</reference>
<feature type="domain" description="CHASE2" evidence="2">
    <location>
        <begin position="419"/>
        <end position="724"/>
    </location>
</feature>
<dbReference type="EMBL" id="NXIB02000002">
    <property type="protein sequence ID" value="PHX57302.1"/>
    <property type="molecule type" value="Genomic_DNA"/>
</dbReference>
<feature type="transmembrane region" description="Helical" evidence="1">
    <location>
        <begin position="708"/>
        <end position="727"/>
    </location>
</feature>
<keyword evidence="1" id="KW-1133">Transmembrane helix</keyword>
<dbReference type="Proteomes" id="UP000226442">
    <property type="component" value="Unassembled WGS sequence"/>
</dbReference>
<feature type="transmembrane region" description="Helical" evidence="1">
    <location>
        <begin position="761"/>
        <end position="779"/>
    </location>
</feature>
<sequence>MSRVAVLKIGVGDFSEGFDISLQFWSDNAPPTEEICGRLPGNLKVRAFYELWHSAYLTLKPPVPNSMRSKNDYSVSEIGQTTNRASSEGVSACRRLARSLEAEMKSWLMSGGTWQPIREGMLKELSNKRGEIRIILQINNPDTVLWKLPWHVWDLLQDENGSDVEIALTSSEFRRAKVLNKTALGKEKAHILGVLGDSTGINVQTDREEVERLSCAEAIFLDEPQPQDFLKQLRSEIGWDIFLFSGHSERVAESGRIYINENSSLEVLDFRNSLREAIGQGLKIAIFNSCDSVGLVRDLAQAGLYIPVAIAMREEVPDAIAQAFLKEFLTEYASGQSLQTSVRRSRDRLEDWEQVWPGVTWLPVICQNPAEVPPTWQQLGNAKKGDRLIKSNWVKLRIALLASLAATSFVIGLREIGWLERVELKAFDTIMRLRPHEGEDPRLVLIEANTEDIKKYGFPLPDGIIAQVLKKIEAYQPLVIGLDIYRDRPIASGNSELVKQLQNDRAIVVCKVKDDKDPGVLPPPSVSNIDRQGFSDLVHDSDNVIRRHLLRLSPDINSPCRTNDSFSLRVALDYLQERYGIEPTDTQYPKLGKVVFKPLQTNLDRPSRAGGYRTTNLRDYQILLNYRSTSNLTSRISIREVLNNKFDPNSIRDRIVLIGVTDPSNSEPDIHLTPYEKMPGVVIQAQMVSQIISAVVDDRHLLSVWPQWGEFLWIWGWSLVGSVLIWSRRKLLEGSVALTVATITLSGICFILLLIQGSWIPLIPSVLALIVSGWIIRVYRVLTSRQL</sequence>
<keyword evidence="1" id="KW-0472">Membrane</keyword>
<evidence type="ECO:0000256" key="1">
    <source>
        <dbReference type="SAM" id="Phobius"/>
    </source>
</evidence>
<proteinExistence type="predicted"/>
<feature type="transmembrane region" description="Helical" evidence="1">
    <location>
        <begin position="734"/>
        <end position="755"/>
    </location>
</feature>
<keyword evidence="1" id="KW-0812">Transmembrane</keyword>
<dbReference type="OrthoDB" id="444941at2"/>
<protein>
    <recommendedName>
        <fullName evidence="2">CHASE2 domain-containing protein</fullName>
    </recommendedName>
</protein>
<dbReference type="AlphaFoldDB" id="A0A2G4F6A5"/>
<dbReference type="Pfam" id="PF12770">
    <property type="entry name" value="CHAT"/>
    <property type="match status" value="1"/>
</dbReference>
<dbReference type="InterPro" id="IPR024983">
    <property type="entry name" value="CHAT_dom"/>
</dbReference>
<dbReference type="Pfam" id="PF05226">
    <property type="entry name" value="CHASE2"/>
    <property type="match status" value="1"/>
</dbReference>
<dbReference type="InterPro" id="IPR007890">
    <property type="entry name" value="CHASE2"/>
</dbReference>
<accession>A0A2G4F6A5</accession>
<evidence type="ECO:0000313" key="3">
    <source>
        <dbReference type="EMBL" id="PHX57302.1"/>
    </source>
</evidence>
<dbReference type="SMART" id="SM01080">
    <property type="entry name" value="CHASE2"/>
    <property type="match status" value="1"/>
</dbReference>
<comment type="caution">
    <text evidence="3">The sequence shown here is derived from an EMBL/GenBank/DDBJ whole genome shotgun (WGS) entry which is preliminary data.</text>
</comment>
<gene>
    <name evidence="3" type="ORF">CP500_000515</name>
</gene>
<keyword evidence="4" id="KW-1185">Reference proteome</keyword>
<name>A0A2G4F6A5_9CYAN</name>
<dbReference type="RefSeq" id="WP_096832356.1">
    <property type="nucleotide sequence ID" value="NZ_NXIB02000002.1"/>
</dbReference>
<evidence type="ECO:0000313" key="4">
    <source>
        <dbReference type="Proteomes" id="UP000226442"/>
    </source>
</evidence>
<evidence type="ECO:0000259" key="2">
    <source>
        <dbReference type="SMART" id="SM01080"/>
    </source>
</evidence>